<evidence type="ECO:0000313" key="2">
    <source>
        <dbReference type="EMBL" id="NMH58696.1"/>
    </source>
</evidence>
<comment type="caution">
    <text evidence="2">The sequence shown here is derived from an EMBL/GenBank/DDBJ whole genome shotgun (WGS) entry which is preliminary data.</text>
</comment>
<organism evidence="2 3">
    <name type="scientific">Alteromonas ponticola</name>
    <dbReference type="NCBI Taxonomy" id="2720613"/>
    <lineage>
        <taxon>Bacteria</taxon>
        <taxon>Pseudomonadati</taxon>
        <taxon>Pseudomonadota</taxon>
        <taxon>Gammaproteobacteria</taxon>
        <taxon>Alteromonadales</taxon>
        <taxon>Alteromonadaceae</taxon>
        <taxon>Alteromonas/Salinimonas group</taxon>
        <taxon>Alteromonas</taxon>
    </lineage>
</organism>
<keyword evidence="1" id="KW-0732">Signal</keyword>
<keyword evidence="3" id="KW-1185">Reference proteome</keyword>
<proteinExistence type="predicted"/>
<dbReference type="Proteomes" id="UP000709336">
    <property type="component" value="Unassembled WGS sequence"/>
</dbReference>
<dbReference type="RefSeq" id="WP_169209251.1">
    <property type="nucleotide sequence ID" value="NZ_JAATNW010000001.1"/>
</dbReference>
<evidence type="ECO:0000313" key="3">
    <source>
        <dbReference type="Proteomes" id="UP000709336"/>
    </source>
</evidence>
<gene>
    <name evidence="2" type="ORF">HCJ96_01480</name>
</gene>
<dbReference type="EMBL" id="JAATNW010000001">
    <property type="protein sequence ID" value="NMH58696.1"/>
    <property type="molecule type" value="Genomic_DNA"/>
</dbReference>
<protein>
    <submittedName>
        <fullName evidence="2">Uncharacterized protein</fullName>
    </submittedName>
</protein>
<feature type="chain" id="PRO_5045106930" evidence="1">
    <location>
        <begin position="19"/>
        <end position="145"/>
    </location>
</feature>
<accession>A0ABX1QZB0</accession>
<evidence type="ECO:0000256" key="1">
    <source>
        <dbReference type="SAM" id="SignalP"/>
    </source>
</evidence>
<sequence length="145" mass="16264">MIKIFVILLTLIPLFVQANTEFCEDHTPRTTATHGGEKYGLIIPGSKIKKAGAWSPKKMIPPPLPTFDAYTLVKDWAVTSLPKFDGIEIRSIELVKYHCFGGFLEAEYWYYVIEYDPLLDGNKMFGSKNFVAVLMSGDVIGVKSI</sequence>
<feature type="signal peptide" evidence="1">
    <location>
        <begin position="1"/>
        <end position="18"/>
    </location>
</feature>
<reference evidence="2 3" key="1">
    <citation type="submission" date="2020-03" db="EMBL/GenBank/DDBJ databases">
        <title>Alteromonas ponticola sp. nov., isolated from seawater.</title>
        <authorList>
            <person name="Yoon J.-H."/>
            <person name="Kim Y.-O."/>
        </authorList>
    </citation>
    <scope>NUCLEOTIDE SEQUENCE [LARGE SCALE GENOMIC DNA]</scope>
    <source>
        <strain evidence="2 3">MYP5</strain>
    </source>
</reference>
<name>A0ABX1QZB0_9ALTE</name>